<feature type="compositionally biased region" description="Low complexity" evidence="1">
    <location>
        <begin position="34"/>
        <end position="49"/>
    </location>
</feature>
<proteinExistence type="predicted"/>
<sequence length="296" mass="34037">MAVTNKKVIKKPKQGLNTKKVIVNNSKKSTPPASTGTTISSNSDSSSPEEIPDEIPTELTKQEVDTKEFEQFYNKALQQYLIYKETNVEEPTKNSSYVSKIFKNGFKLVYKLSVTIFLIYLLKLYIVYQLRTYVSIGNVVPTSLTKSYNSIRIFIMVTFQHVVDFLQKNFGVAENLKLKNEKTLLVDNMVTNLQDSSYRSNLDSIALSIKLVFAIIIDYLSKIIPNSVFKYIQIAIQSIKDHLSIFKQRVFVEIGLLWKQYHPESYEYIAHLLAIIIAKIKFVANYSLEELKKLLF</sequence>
<feature type="transmembrane region" description="Helical" evidence="2">
    <location>
        <begin position="108"/>
        <end position="128"/>
    </location>
</feature>
<evidence type="ECO:0000256" key="2">
    <source>
        <dbReference type="SAM" id="Phobius"/>
    </source>
</evidence>
<organism evidence="3 4">
    <name type="scientific">Hanseniaspora valbyensis NRRL Y-1626</name>
    <dbReference type="NCBI Taxonomy" id="766949"/>
    <lineage>
        <taxon>Eukaryota</taxon>
        <taxon>Fungi</taxon>
        <taxon>Dikarya</taxon>
        <taxon>Ascomycota</taxon>
        <taxon>Saccharomycotina</taxon>
        <taxon>Saccharomycetes</taxon>
        <taxon>Saccharomycodales</taxon>
        <taxon>Saccharomycodaceae</taxon>
        <taxon>Hanseniaspora</taxon>
    </lineage>
</organism>
<gene>
    <name evidence="3" type="ORF">HANVADRAFT_52668</name>
</gene>
<evidence type="ECO:0000313" key="3">
    <source>
        <dbReference type="EMBL" id="OBA26877.1"/>
    </source>
</evidence>
<keyword evidence="2" id="KW-1133">Transmembrane helix</keyword>
<keyword evidence="2" id="KW-0812">Transmembrane</keyword>
<feature type="region of interest" description="Disordered" evidence="1">
    <location>
        <begin position="1"/>
        <end position="54"/>
    </location>
</feature>
<reference evidence="4" key="1">
    <citation type="journal article" date="2016" name="Proc. Natl. Acad. Sci. U.S.A.">
        <title>Comparative genomics of biotechnologically important yeasts.</title>
        <authorList>
            <person name="Riley R."/>
            <person name="Haridas S."/>
            <person name="Wolfe K.H."/>
            <person name="Lopes M.R."/>
            <person name="Hittinger C.T."/>
            <person name="Goeker M."/>
            <person name="Salamov A.A."/>
            <person name="Wisecaver J.H."/>
            <person name="Long T.M."/>
            <person name="Calvey C.H."/>
            <person name="Aerts A.L."/>
            <person name="Barry K.W."/>
            <person name="Choi C."/>
            <person name="Clum A."/>
            <person name="Coughlan A.Y."/>
            <person name="Deshpande S."/>
            <person name="Douglass A.P."/>
            <person name="Hanson S.J."/>
            <person name="Klenk H.-P."/>
            <person name="LaButti K.M."/>
            <person name="Lapidus A."/>
            <person name="Lindquist E.A."/>
            <person name="Lipzen A.M."/>
            <person name="Meier-Kolthoff J.P."/>
            <person name="Ohm R.A."/>
            <person name="Otillar R.P."/>
            <person name="Pangilinan J.L."/>
            <person name="Peng Y."/>
            <person name="Rokas A."/>
            <person name="Rosa C.A."/>
            <person name="Scheuner C."/>
            <person name="Sibirny A.A."/>
            <person name="Slot J.C."/>
            <person name="Stielow J.B."/>
            <person name="Sun H."/>
            <person name="Kurtzman C.P."/>
            <person name="Blackwell M."/>
            <person name="Grigoriev I.V."/>
            <person name="Jeffries T.W."/>
        </authorList>
    </citation>
    <scope>NUCLEOTIDE SEQUENCE [LARGE SCALE GENOMIC DNA]</scope>
    <source>
        <strain evidence="4">NRRL Y-1626</strain>
    </source>
</reference>
<accession>A0A1B7TDU3</accession>
<evidence type="ECO:0000313" key="4">
    <source>
        <dbReference type="Proteomes" id="UP000092321"/>
    </source>
</evidence>
<evidence type="ECO:0000256" key="1">
    <source>
        <dbReference type="SAM" id="MobiDB-lite"/>
    </source>
</evidence>
<dbReference type="Proteomes" id="UP000092321">
    <property type="component" value="Unassembled WGS sequence"/>
</dbReference>
<dbReference type="OrthoDB" id="3972525at2759"/>
<comment type="caution">
    <text evidence="3">The sequence shown here is derived from an EMBL/GenBank/DDBJ whole genome shotgun (WGS) entry which is preliminary data.</text>
</comment>
<dbReference type="AlphaFoldDB" id="A0A1B7TDU3"/>
<keyword evidence="2" id="KW-0472">Membrane</keyword>
<protein>
    <submittedName>
        <fullName evidence="3">Uncharacterized protein</fullName>
    </submittedName>
</protein>
<keyword evidence="4" id="KW-1185">Reference proteome</keyword>
<name>A0A1B7TDU3_9ASCO</name>
<dbReference type="EMBL" id="LXPE01000012">
    <property type="protein sequence ID" value="OBA26877.1"/>
    <property type="molecule type" value="Genomic_DNA"/>
</dbReference>
<feature type="compositionally biased region" description="Polar residues" evidence="1">
    <location>
        <begin position="23"/>
        <end position="33"/>
    </location>
</feature>